<feature type="transmembrane region" description="Helical" evidence="6">
    <location>
        <begin position="408"/>
        <end position="428"/>
    </location>
</feature>
<feature type="domain" description="MacB-like periplasmic core" evidence="8">
    <location>
        <begin position="18"/>
        <end position="227"/>
    </location>
</feature>
<reference evidence="9 10" key="1">
    <citation type="submission" date="2020-08" db="EMBL/GenBank/DDBJ databases">
        <title>Genome public.</title>
        <authorList>
            <person name="Liu C."/>
            <person name="Sun Q."/>
        </authorList>
    </citation>
    <scope>NUCLEOTIDE SEQUENCE [LARGE SCALE GENOMIC DNA]</scope>
    <source>
        <strain evidence="9 10">NSJ-79</strain>
    </source>
</reference>
<gene>
    <name evidence="9" type="ORF">H8S65_12195</name>
</gene>
<evidence type="ECO:0000313" key="9">
    <source>
        <dbReference type="EMBL" id="MBC5633522.1"/>
    </source>
</evidence>
<dbReference type="PROSITE" id="PS51257">
    <property type="entry name" value="PROKAR_LIPOPROTEIN"/>
    <property type="match status" value="1"/>
</dbReference>
<evidence type="ECO:0000256" key="6">
    <source>
        <dbReference type="SAM" id="Phobius"/>
    </source>
</evidence>
<keyword evidence="10" id="KW-1185">Reference proteome</keyword>
<evidence type="ECO:0000256" key="3">
    <source>
        <dbReference type="ARBA" id="ARBA00022692"/>
    </source>
</evidence>
<dbReference type="EMBL" id="JACOOJ010000021">
    <property type="protein sequence ID" value="MBC5633522.1"/>
    <property type="molecule type" value="Genomic_DNA"/>
</dbReference>
<dbReference type="InterPro" id="IPR050250">
    <property type="entry name" value="Macrolide_Exporter_MacB"/>
</dbReference>
<dbReference type="Pfam" id="PF02687">
    <property type="entry name" value="FtsX"/>
    <property type="match status" value="2"/>
</dbReference>
<name>A0ABR7DRG5_9BACT</name>
<sequence>MKIIRLALRSLTRFRLYSAINIMGLALSLACVITLSRYLYQETTADHFHKHLDRLYLTTIQYQNSPMIHFSGSFNMNHEPDYREPLEDMAVERSTTFIPMQEHDIYYENKKITANLFAVDTNFLQMLDFPILIGNRNTLLLKPESAVITQELSKKLFGNKNPIGKTLSFTFGQPVTIEGIIGNPAGKSSLHFDILISKSMQKKWSRMPQSIALLYPGSDLKLVNKRLDYYMYMKAGDRYQRYQFFPMKEVYFDQTIHDFNLFYKGNKTNVRILTVVTFLILIIGLFNFTNIYAVLIQKRAREFGMKKVFGAKRLHLFGQIYIENIFILACALFIGWVFVELTQEYLNNHWDISQSNDWHLNLMLALVLLVLLPMLTSSYPFFKYQYATPIHTLQSINKGGNSITSRNIFLVIQYGISISLIIVSLFFIKQLHFMLNYDNGYRTKDIIKVQFLRSDYALDDTYEQSMAKREKQKQLDNIITTKMNESPLFTDWAYGESPYEYGEPHIQFEFQGKKQLVIYNNTDEKYMNIYNLQIIEGRNWNDSIDHFGTYNLIINETAKKIFGITDITTAKLQPESRLWWSSDMPNMDKNPAYNIVGIVKDFQIGHLSQATLPLVFAYDIGYRYERLTAHIVPGKRQEAIRFLQKLHEETVGGEFVYSFAEDEIKAIYKEDQKVTSIYTVFALIAILISSLGLFGLSLFDVQRRYREIAIRKVNGATTSIIMQMLLRKYYKLLAIAFVVATPVTWLTIHKYLENFAHKATISWWLFAIALLLTGVISLLTLIWQIRKAARTNPAEAIKSE</sequence>
<evidence type="ECO:0000256" key="1">
    <source>
        <dbReference type="ARBA" id="ARBA00004651"/>
    </source>
</evidence>
<feature type="transmembrane region" description="Helical" evidence="6">
    <location>
        <begin position="729"/>
        <end position="749"/>
    </location>
</feature>
<feature type="transmembrane region" description="Helical" evidence="6">
    <location>
        <begin position="358"/>
        <end position="375"/>
    </location>
</feature>
<keyword evidence="5 6" id="KW-0472">Membrane</keyword>
<organism evidence="9 10">
    <name type="scientific">Parabacteroides hominis</name>
    <dbReference type="NCBI Taxonomy" id="2763057"/>
    <lineage>
        <taxon>Bacteria</taxon>
        <taxon>Pseudomonadati</taxon>
        <taxon>Bacteroidota</taxon>
        <taxon>Bacteroidia</taxon>
        <taxon>Bacteroidales</taxon>
        <taxon>Tannerellaceae</taxon>
        <taxon>Parabacteroides</taxon>
    </lineage>
</organism>
<accession>A0ABR7DRG5</accession>
<evidence type="ECO:0000256" key="4">
    <source>
        <dbReference type="ARBA" id="ARBA00022989"/>
    </source>
</evidence>
<feature type="domain" description="ABC3 transporter permease C-terminal" evidence="7">
    <location>
        <begin position="275"/>
        <end position="383"/>
    </location>
</feature>
<feature type="domain" description="ABC3 transporter permease C-terminal" evidence="7">
    <location>
        <begin position="680"/>
        <end position="793"/>
    </location>
</feature>
<feature type="transmembrane region" description="Helical" evidence="6">
    <location>
        <begin position="272"/>
        <end position="295"/>
    </location>
</feature>
<dbReference type="Proteomes" id="UP000651475">
    <property type="component" value="Unassembled WGS sequence"/>
</dbReference>
<dbReference type="Pfam" id="PF12704">
    <property type="entry name" value="MacB_PCD"/>
    <property type="match status" value="1"/>
</dbReference>
<comment type="caution">
    <text evidence="9">The sequence shown here is derived from an EMBL/GenBank/DDBJ whole genome shotgun (WGS) entry which is preliminary data.</text>
</comment>
<dbReference type="InterPro" id="IPR025857">
    <property type="entry name" value="MacB_PCD"/>
</dbReference>
<proteinExistence type="predicted"/>
<feature type="transmembrane region" description="Helical" evidence="6">
    <location>
        <begin position="677"/>
        <end position="699"/>
    </location>
</feature>
<protein>
    <submittedName>
        <fullName evidence="9">ABC transporter permease</fullName>
    </submittedName>
</protein>
<feature type="transmembrane region" description="Helical" evidence="6">
    <location>
        <begin position="316"/>
        <end position="338"/>
    </location>
</feature>
<comment type="subcellular location">
    <subcellularLocation>
        <location evidence="1">Cell membrane</location>
        <topology evidence="1">Multi-pass membrane protein</topology>
    </subcellularLocation>
</comment>
<dbReference type="InterPro" id="IPR003838">
    <property type="entry name" value="ABC3_permease_C"/>
</dbReference>
<evidence type="ECO:0000259" key="7">
    <source>
        <dbReference type="Pfam" id="PF02687"/>
    </source>
</evidence>
<dbReference type="PANTHER" id="PTHR30572:SF18">
    <property type="entry name" value="ABC-TYPE MACROLIDE FAMILY EXPORT SYSTEM PERMEASE COMPONENT 2"/>
    <property type="match status" value="1"/>
</dbReference>
<evidence type="ECO:0000256" key="2">
    <source>
        <dbReference type="ARBA" id="ARBA00022475"/>
    </source>
</evidence>
<keyword evidence="3 6" id="KW-0812">Transmembrane</keyword>
<evidence type="ECO:0000313" key="10">
    <source>
        <dbReference type="Proteomes" id="UP000651475"/>
    </source>
</evidence>
<feature type="transmembrane region" description="Helical" evidence="6">
    <location>
        <begin position="761"/>
        <end position="783"/>
    </location>
</feature>
<dbReference type="RefSeq" id="WP_186930231.1">
    <property type="nucleotide sequence ID" value="NZ_JACOOJ010000021.1"/>
</dbReference>
<feature type="transmembrane region" description="Helical" evidence="6">
    <location>
        <begin position="20"/>
        <end position="40"/>
    </location>
</feature>
<keyword evidence="2" id="KW-1003">Cell membrane</keyword>
<dbReference type="PANTHER" id="PTHR30572">
    <property type="entry name" value="MEMBRANE COMPONENT OF TRANSPORTER-RELATED"/>
    <property type="match status" value="1"/>
</dbReference>
<keyword evidence="4 6" id="KW-1133">Transmembrane helix</keyword>
<evidence type="ECO:0000259" key="8">
    <source>
        <dbReference type="Pfam" id="PF12704"/>
    </source>
</evidence>
<evidence type="ECO:0000256" key="5">
    <source>
        <dbReference type="ARBA" id="ARBA00023136"/>
    </source>
</evidence>